<gene>
    <name evidence="1" type="ORF">LCGC14_3061160</name>
</gene>
<evidence type="ECO:0000313" key="1">
    <source>
        <dbReference type="EMBL" id="KKK56775.1"/>
    </source>
</evidence>
<feature type="non-terminal residue" evidence="1">
    <location>
        <position position="1"/>
    </location>
</feature>
<protein>
    <submittedName>
        <fullName evidence="1">Uncharacterized protein</fullName>
    </submittedName>
</protein>
<reference evidence="1" key="1">
    <citation type="journal article" date="2015" name="Nature">
        <title>Complex archaea that bridge the gap between prokaryotes and eukaryotes.</title>
        <authorList>
            <person name="Spang A."/>
            <person name="Saw J.H."/>
            <person name="Jorgensen S.L."/>
            <person name="Zaremba-Niedzwiedzka K."/>
            <person name="Martijn J."/>
            <person name="Lind A.E."/>
            <person name="van Eijk R."/>
            <person name="Schleper C."/>
            <person name="Guy L."/>
            <person name="Ettema T.J."/>
        </authorList>
    </citation>
    <scope>NUCLEOTIDE SEQUENCE</scope>
</reference>
<dbReference type="AlphaFoldDB" id="A0A0F8X737"/>
<name>A0A0F8X737_9ZZZZ</name>
<sequence length="187" mass="21560">YTSYNKNSAYYTLKDIPTFDANGLWSHQDIHFSRHGTLVETMLSLVEQSSSGYTVHEMEKLLRTKAGNLLCLLCREKRLSRYYIGHYAVYLSTDSSVQAKQKSQRQQQVEETRIPTELVPTPKKELPEDIDIMTVVNVLIKMIELPKASVASLSRSLRHQDIGTTADEIRKIIKFYSLKKKRHSEHS</sequence>
<dbReference type="EMBL" id="LAZR01064821">
    <property type="protein sequence ID" value="KKK56775.1"/>
    <property type="molecule type" value="Genomic_DNA"/>
</dbReference>
<organism evidence="1">
    <name type="scientific">marine sediment metagenome</name>
    <dbReference type="NCBI Taxonomy" id="412755"/>
    <lineage>
        <taxon>unclassified sequences</taxon>
        <taxon>metagenomes</taxon>
        <taxon>ecological metagenomes</taxon>
    </lineage>
</organism>
<proteinExistence type="predicted"/>
<comment type="caution">
    <text evidence="1">The sequence shown here is derived from an EMBL/GenBank/DDBJ whole genome shotgun (WGS) entry which is preliminary data.</text>
</comment>
<accession>A0A0F8X737</accession>